<dbReference type="Gene3D" id="3.10.28.10">
    <property type="entry name" value="Homing endonucleases"/>
    <property type="match status" value="1"/>
</dbReference>
<gene>
    <name evidence="2" type="ORF">UX19_C0001G0033</name>
</gene>
<feature type="domain" description="Homing endonuclease LAGLIDADG" evidence="1">
    <location>
        <begin position="110"/>
        <end position="207"/>
    </location>
</feature>
<dbReference type="GO" id="GO:0004519">
    <property type="term" value="F:endonuclease activity"/>
    <property type="evidence" value="ECO:0007669"/>
    <property type="project" value="InterPro"/>
</dbReference>
<evidence type="ECO:0000259" key="1">
    <source>
        <dbReference type="Pfam" id="PF00961"/>
    </source>
</evidence>
<dbReference type="EMBL" id="LCLG01000001">
    <property type="protein sequence ID" value="KKU12429.1"/>
    <property type="molecule type" value="Genomic_DNA"/>
</dbReference>
<dbReference type="Proteomes" id="UP000034653">
    <property type="component" value="Unassembled WGS sequence"/>
</dbReference>
<evidence type="ECO:0000313" key="3">
    <source>
        <dbReference type="Proteomes" id="UP000034653"/>
    </source>
</evidence>
<dbReference type="InterPro" id="IPR027434">
    <property type="entry name" value="Homing_endonucl"/>
</dbReference>
<name>A0A0G1MW10_9BACT</name>
<dbReference type="InterPro" id="IPR004860">
    <property type="entry name" value="LAGLIDADG_dom"/>
</dbReference>
<organism evidence="2 3">
    <name type="scientific">Candidatus Woesebacteria bacterium GW2011_GWA1_45_8</name>
    <dbReference type="NCBI Taxonomy" id="1618559"/>
    <lineage>
        <taxon>Bacteria</taxon>
        <taxon>Candidatus Woeseibacteriota</taxon>
    </lineage>
</organism>
<dbReference type="SUPFAM" id="SSF55608">
    <property type="entry name" value="Homing endonucleases"/>
    <property type="match status" value="2"/>
</dbReference>
<protein>
    <recommendedName>
        <fullName evidence="1">Homing endonuclease LAGLIDADG domain-containing protein</fullName>
    </recommendedName>
</protein>
<dbReference type="Pfam" id="PF00961">
    <property type="entry name" value="LAGLIDADG_1"/>
    <property type="match status" value="1"/>
</dbReference>
<reference evidence="2 3" key="1">
    <citation type="journal article" date="2015" name="Nature">
        <title>rRNA introns, odd ribosomes, and small enigmatic genomes across a large radiation of phyla.</title>
        <authorList>
            <person name="Brown C.T."/>
            <person name="Hug L.A."/>
            <person name="Thomas B.C."/>
            <person name="Sharon I."/>
            <person name="Castelle C.J."/>
            <person name="Singh A."/>
            <person name="Wilkins M.J."/>
            <person name="Williams K.H."/>
            <person name="Banfield J.F."/>
        </authorList>
    </citation>
    <scope>NUCLEOTIDE SEQUENCE [LARGE SCALE GENOMIC DNA]</scope>
</reference>
<evidence type="ECO:0000313" key="2">
    <source>
        <dbReference type="EMBL" id="KKU12429.1"/>
    </source>
</evidence>
<dbReference type="AlphaFoldDB" id="A0A0G1MW10"/>
<accession>A0A0G1MW10</accession>
<sequence>MSYVLGLIFADGTIEDVRSSSRTCYIDLSSKDKYLVEKLRYILSSKHKIYMRKPQMRNFSNGTFMSSRLFSLRIGNKMMYQDLINLGVTPRKSLTMEFPLVPRKYLHFFLRGYSDGDGCVNIYRPKDRNAPRIRVIFTSGSFNFLTVLAEILNKYVGTERKIVLNCSGAYRLIYSKNDSLKALRFIYQNIDESPYLQRKYRKYAKFILN</sequence>
<comment type="caution">
    <text evidence="2">The sequence shown here is derived from an EMBL/GenBank/DDBJ whole genome shotgun (WGS) entry which is preliminary data.</text>
</comment>
<proteinExistence type="predicted"/>